<proteinExistence type="predicted"/>
<dbReference type="Proteomes" id="UP001221898">
    <property type="component" value="Unassembled WGS sequence"/>
</dbReference>
<gene>
    <name evidence="1" type="ORF">AAFF_G00236460</name>
</gene>
<keyword evidence="2" id="KW-1185">Reference proteome</keyword>
<sequence length="108" mass="11505">MAKVAKPLLGADFLRTNGLLVYVKSRRLNAINAEDFSSFPCILSGLPTTILSCALTVEQHIPTTGAPVHVHIHHLDPAKLAVAKAEFANIEHLGIVQRGLPSPHGAKA</sequence>
<name>A0AAD7REE5_9TELE</name>
<organism evidence="1 2">
    <name type="scientific">Aldrovandia affinis</name>
    <dbReference type="NCBI Taxonomy" id="143900"/>
    <lineage>
        <taxon>Eukaryota</taxon>
        <taxon>Metazoa</taxon>
        <taxon>Chordata</taxon>
        <taxon>Craniata</taxon>
        <taxon>Vertebrata</taxon>
        <taxon>Euteleostomi</taxon>
        <taxon>Actinopterygii</taxon>
        <taxon>Neopterygii</taxon>
        <taxon>Teleostei</taxon>
        <taxon>Notacanthiformes</taxon>
        <taxon>Halosauridae</taxon>
        <taxon>Aldrovandia</taxon>
    </lineage>
</organism>
<dbReference type="AlphaFoldDB" id="A0AAD7REE5"/>
<reference evidence="1" key="1">
    <citation type="journal article" date="2023" name="Science">
        <title>Genome structures resolve the early diversification of teleost fishes.</title>
        <authorList>
            <person name="Parey E."/>
            <person name="Louis A."/>
            <person name="Montfort J."/>
            <person name="Bouchez O."/>
            <person name="Roques C."/>
            <person name="Iampietro C."/>
            <person name="Lluch J."/>
            <person name="Castinel A."/>
            <person name="Donnadieu C."/>
            <person name="Desvignes T."/>
            <person name="Floi Bucao C."/>
            <person name="Jouanno E."/>
            <person name="Wen M."/>
            <person name="Mejri S."/>
            <person name="Dirks R."/>
            <person name="Jansen H."/>
            <person name="Henkel C."/>
            <person name="Chen W.J."/>
            <person name="Zahm M."/>
            <person name="Cabau C."/>
            <person name="Klopp C."/>
            <person name="Thompson A.W."/>
            <person name="Robinson-Rechavi M."/>
            <person name="Braasch I."/>
            <person name="Lecointre G."/>
            <person name="Bobe J."/>
            <person name="Postlethwait J.H."/>
            <person name="Berthelot C."/>
            <person name="Roest Crollius H."/>
            <person name="Guiguen Y."/>
        </authorList>
    </citation>
    <scope>NUCLEOTIDE SEQUENCE</scope>
    <source>
        <strain evidence="1">NC1722</strain>
    </source>
</reference>
<dbReference type="EMBL" id="JAINUG010000311">
    <property type="protein sequence ID" value="KAJ8378774.1"/>
    <property type="molecule type" value="Genomic_DNA"/>
</dbReference>
<evidence type="ECO:0000313" key="2">
    <source>
        <dbReference type="Proteomes" id="UP001221898"/>
    </source>
</evidence>
<accession>A0AAD7REE5</accession>
<protein>
    <submittedName>
        <fullName evidence="1">Uncharacterized protein</fullName>
    </submittedName>
</protein>
<comment type="caution">
    <text evidence="1">The sequence shown here is derived from an EMBL/GenBank/DDBJ whole genome shotgun (WGS) entry which is preliminary data.</text>
</comment>
<evidence type="ECO:0000313" key="1">
    <source>
        <dbReference type="EMBL" id="KAJ8378774.1"/>
    </source>
</evidence>